<dbReference type="PANTHER" id="PTHR30386">
    <property type="entry name" value="MEMBRANE FUSION SUBUNIT OF EMRAB-TOLC MULTIDRUG EFFLUX PUMP"/>
    <property type="match status" value="1"/>
</dbReference>
<dbReference type="Proteomes" id="UP001361239">
    <property type="component" value="Unassembled WGS sequence"/>
</dbReference>
<dbReference type="EMBL" id="JBBHJZ010000009">
    <property type="protein sequence ID" value="MEJ5979533.1"/>
    <property type="molecule type" value="Genomic_DNA"/>
</dbReference>
<dbReference type="RefSeq" id="WP_339589473.1">
    <property type="nucleotide sequence ID" value="NZ_JBBHJZ010000009.1"/>
</dbReference>
<keyword evidence="8" id="KW-1185">Reference proteome</keyword>
<keyword evidence="3 5" id="KW-1133">Transmembrane helix</keyword>
<evidence type="ECO:0000256" key="4">
    <source>
        <dbReference type="ARBA" id="ARBA00023136"/>
    </source>
</evidence>
<evidence type="ECO:0000256" key="3">
    <source>
        <dbReference type="ARBA" id="ARBA00022989"/>
    </source>
</evidence>
<dbReference type="Pfam" id="PF26002">
    <property type="entry name" value="Beta-barrel_AprE"/>
    <property type="match status" value="1"/>
</dbReference>
<evidence type="ECO:0000259" key="6">
    <source>
        <dbReference type="Pfam" id="PF26002"/>
    </source>
</evidence>
<accession>A0ABU8S2U3</accession>
<proteinExistence type="predicted"/>
<name>A0ABU8S2U3_9SPHN</name>
<comment type="caution">
    <text evidence="7">The sequence shown here is derived from an EMBL/GenBank/DDBJ whole genome shotgun (WGS) entry which is preliminary data.</text>
</comment>
<dbReference type="Gene3D" id="2.40.50.100">
    <property type="match status" value="1"/>
</dbReference>
<dbReference type="InterPro" id="IPR050739">
    <property type="entry name" value="MFP"/>
</dbReference>
<reference evidence="7 8" key="1">
    <citation type="submission" date="2024-03" db="EMBL/GenBank/DDBJ databases">
        <authorList>
            <person name="Jo J.-H."/>
        </authorList>
    </citation>
    <scope>NUCLEOTIDE SEQUENCE [LARGE SCALE GENOMIC DNA]</scope>
    <source>
        <strain evidence="7 8">PS1R-30</strain>
    </source>
</reference>
<feature type="domain" description="AprE-like beta-barrel" evidence="6">
    <location>
        <begin position="290"/>
        <end position="384"/>
    </location>
</feature>
<gene>
    <name evidence="7" type="ORF">WG901_22970</name>
</gene>
<dbReference type="PANTHER" id="PTHR30386:SF26">
    <property type="entry name" value="TRANSPORT PROTEIN COMB"/>
    <property type="match status" value="1"/>
</dbReference>
<evidence type="ECO:0000256" key="2">
    <source>
        <dbReference type="ARBA" id="ARBA00022692"/>
    </source>
</evidence>
<keyword evidence="4 5" id="KW-0472">Membrane</keyword>
<organism evidence="7 8">
    <name type="scientific">Novosphingobium anseongense</name>
    <dbReference type="NCBI Taxonomy" id="3133436"/>
    <lineage>
        <taxon>Bacteria</taxon>
        <taxon>Pseudomonadati</taxon>
        <taxon>Pseudomonadota</taxon>
        <taxon>Alphaproteobacteria</taxon>
        <taxon>Sphingomonadales</taxon>
        <taxon>Sphingomonadaceae</taxon>
        <taxon>Novosphingobium</taxon>
    </lineage>
</organism>
<evidence type="ECO:0000256" key="5">
    <source>
        <dbReference type="SAM" id="Phobius"/>
    </source>
</evidence>
<dbReference type="PRINTS" id="PR01490">
    <property type="entry name" value="RTXTOXIND"/>
</dbReference>
<protein>
    <submittedName>
        <fullName evidence="7">HlyD family efflux transporter periplasmic adaptor subunit</fullName>
    </submittedName>
</protein>
<sequence>MAMLLQGHHKQSAGYPTFSTVKGLRLRWFGRPSLLILMICAFFTLALAWSFWAQLDQVARAPGQIIPTGRVQVVQTTDGGKIEAIRVREGDRVRKGQVLVELDAVKITAAVGDARGKVASLMSSMARINAELFDRPLIFPSEVQAFPEFVANQTLLYQKRQQALKDHLEALQAMLTLMKQEFDMNLPLLKQGDVSRADMLRLQRGVSDIQSKMVNVRNRYIQDLQAEYTRTEEDLVSAREMLAQRSDALTDTKIASPVDGVVRNVRVTTVGGVLRPSEEVLSIVPSDDQLVLETKMSPRDIAYIRVGQEASVKFDAYDSSIYGSAIGKVTYVSPDTLTERTPAGDQVYYRVHSSVDTRVMKPHLPGEAIEIQPGMTATAEIQTGRDTVWHYLTRPIRKILSEAMTER</sequence>
<dbReference type="InterPro" id="IPR058982">
    <property type="entry name" value="Beta-barrel_AprE"/>
</dbReference>
<keyword evidence="2 5" id="KW-0812">Transmembrane</keyword>
<evidence type="ECO:0000256" key="1">
    <source>
        <dbReference type="ARBA" id="ARBA00004167"/>
    </source>
</evidence>
<evidence type="ECO:0000313" key="8">
    <source>
        <dbReference type="Proteomes" id="UP001361239"/>
    </source>
</evidence>
<dbReference type="Gene3D" id="2.40.30.170">
    <property type="match status" value="1"/>
</dbReference>
<comment type="subcellular location">
    <subcellularLocation>
        <location evidence="1">Membrane</location>
        <topology evidence="1">Single-pass membrane protein</topology>
    </subcellularLocation>
</comment>
<feature type="transmembrane region" description="Helical" evidence="5">
    <location>
        <begin position="34"/>
        <end position="52"/>
    </location>
</feature>
<evidence type="ECO:0000313" key="7">
    <source>
        <dbReference type="EMBL" id="MEJ5979533.1"/>
    </source>
</evidence>